<dbReference type="AlphaFoldDB" id="A0A921QCR0"/>
<evidence type="ECO:0000256" key="4">
    <source>
        <dbReference type="ARBA" id="ARBA00022777"/>
    </source>
</evidence>
<dbReference type="PROSITE" id="PS00108">
    <property type="entry name" value="PROTEIN_KINASE_ST"/>
    <property type="match status" value="1"/>
</dbReference>
<dbReference type="FunFam" id="3.30.200.20:FF:000337">
    <property type="entry name" value="Wall-associated receptor kinase 3"/>
    <property type="match status" value="1"/>
</dbReference>
<dbReference type="SMART" id="SM00220">
    <property type="entry name" value="S_TKc"/>
    <property type="match status" value="1"/>
</dbReference>
<evidence type="ECO:0000256" key="5">
    <source>
        <dbReference type="ARBA" id="ARBA00022840"/>
    </source>
</evidence>
<dbReference type="OrthoDB" id="546826at2759"/>
<sequence length="669" mass="75003">MDLPEKKLTDFIKGSEKAKWIPVNNHNVNNFTEDEIKRITNNYSTPIGQGGFGQVYRGSLDDGTTVAVKKYICQNVKDGFAKELIVHCQINHKNVVRLLGYCSEDDALMIVTEYVPGGNLKDLLHGSDAPISLDARLCIAIECADALGYMHSSMYQPMIHGDIKPDNILLDNNLGAKLSDFGLSRLLSMHQSQYTKNVIGSRGYMDPEYLETGLLDPKSDVYSFGIVLLELITRAKASENGFGTRLKRNFTDALGKGKQEARKMFDNKIANERDIEILDEIGNLAAQCFTKDIMERPEMKEVLVSLHMLRRSLRSGKAQEKIGQHQSSGTQAITQKVDNHGSSIPRSSSNSSVTYKFSNLDIFNRKSRMSKSFGGSILEAVGITIFTLKELERITRGYSHCISKDHTGFVYKGCIKNQDVAVKRLLLFWDITFEKNGFVDTMSFAFKVRHKNIISLVGCCLEMERPLLVYEFPPSKSLHEVLHCYNGTLSLDLRLRIAIGSAEALAYLCSFQKFHGNVTSTCIMLDHDLLPKVDIICGPLISHSIGLKFDTILAYLDPVYLKTGCLTSKTDVYSFGIVLLELITRKQPRHSPLIEYIGACGDENGSWIAMVDAEIIVVEGNLLILEEMGKLAVQCFREDADERPEMVEVVRRLENLRYRLQDATALSCR</sequence>
<dbReference type="PANTHER" id="PTHR27005">
    <property type="entry name" value="WALL-ASSOCIATED RECEPTOR KINASE-LIKE 21"/>
    <property type="match status" value="1"/>
</dbReference>
<evidence type="ECO:0000256" key="3">
    <source>
        <dbReference type="ARBA" id="ARBA00022741"/>
    </source>
</evidence>
<dbReference type="KEGG" id="sbi:8071456"/>
<dbReference type="InterPro" id="IPR008271">
    <property type="entry name" value="Ser/Thr_kinase_AS"/>
</dbReference>
<evidence type="ECO:0000256" key="1">
    <source>
        <dbReference type="ARBA" id="ARBA00022527"/>
    </source>
</evidence>
<feature type="binding site" evidence="6">
    <location>
        <position position="70"/>
    </location>
    <ligand>
        <name>ATP</name>
        <dbReference type="ChEBI" id="CHEBI:30616"/>
    </ligand>
</feature>
<keyword evidence="1" id="KW-0723">Serine/threonine-protein kinase</keyword>
<dbReference type="Gramene" id="KXG22888">
    <property type="protein sequence ID" value="KXG22888"/>
    <property type="gene ID" value="SORBI_3008G022300"/>
</dbReference>
<keyword evidence="2" id="KW-0808">Transferase</keyword>
<organism evidence="8 9">
    <name type="scientific">Sorghum bicolor</name>
    <name type="common">Sorghum</name>
    <name type="synonym">Sorghum vulgare</name>
    <dbReference type="NCBI Taxonomy" id="4558"/>
    <lineage>
        <taxon>Eukaryota</taxon>
        <taxon>Viridiplantae</taxon>
        <taxon>Streptophyta</taxon>
        <taxon>Embryophyta</taxon>
        <taxon>Tracheophyta</taxon>
        <taxon>Spermatophyta</taxon>
        <taxon>Magnoliopsida</taxon>
        <taxon>Liliopsida</taxon>
        <taxon>Poales</taxon>
        <taxon>Poaceae</taxon>
        <taxon>PACMAD clade</taxon>
        <taxon>Panicoideae</taxon>
        <taxon>Andropogonodae</taxon>
        <taxon>Andropogoneae</taxon>
        <taxon>Sorghinae</taxon>
        <taxon>Sorghum</taxon>
    </lineage>
</organism>
<proteinExistence type="predicted"/>
<name>A0A921QCR0_SORBI</name>
<dbReference type="GO" id="GO:0004674">
    <property type="term" value="F:protein serine/threonine kinase activity"/>
    <property type="evidence" value="ECO:0007669"/>
    <property type="project" value="UniProtKB-KW"/>
</dbReference>
<reference evidence="8" key="2">
    <citation type="submission" date="2020-10" db="EMBL/GenBank/DDBJ databases">
        <authorList>
            <person name="Cooper E.A."/>
            <person name="Brenton Z.W."/>
            <person name="Flinn B.S."/>
            <person name="Jenkins J."/>
            <person name="Shu S."/>
            <person name="Flowers D."/>
            <person name="Luo F."/>
            <person name="Wang Y."/>
            <person name="Xia P."/>
            <person name="Barry K."/>
            <person name="Daum C."/>
            <person name="Lipzen A."/>
            <person name="Yoshinaga Y."/>
            <person name="Schmutz J."/>
            <person name="Saski C."/>
            <person name="Vermerris W."/>
            <person name="Kresovich S."/>
        </authorList>
    </citation>
    <scope>NUCLEOTIDE SEQUENCE</scope>
</reference>
<keyword evidence="3 6" id="KW-0547">Nucleotide-binding</keyword>
<dbReference type="InterPro" id="IPR011009">
    <property type="entry name" value="Kinase-like_dom_sf"/>
</dbReference>
<dbReference type="SUPFAM" id="SSF56112">
    <property type="entry name" value="Protein kinase-like (PK-like)"/>
    <property type="match status" value="2"/>
</dbReference>
<dbReference type="GO" id="GO:0005524">
    <property type="term" value="F:ATP binding"/>
    <property type="evidence" value="ECO:0007669"/>
    <property type="project" value="UniProtKB-UniRule"/>
</dbReference>
<accession>A0A921QCR0</accession>
<dbReference type="InterPro" id="IPR045274">
    <property type="entry name" value="WAK-like"/>
</dbReference>
<feature type="domain" description="Protein kinase" evidence="7">
    <location>
        <begin position="363"/>
        <end position="656"/>
    </location>
</feature>
<dbReference type="InterPro" id="IPR001245">
    <property type="entry name" value="Ser-Thr/Tyr_kinase_cat_dom"/>
</dbReference>
<reference evidence="8" key="1">
    <citation type="journal article" date="2019" name="BMC Genomics">
        <title>A new reference genome for Sorghum bicolor reveals high levels of sequence similarity between sweet and grain genotypes: implications for the genetics of sugar metabolism.</title>
        <authorList>
            <person name="Cooper E.A."/>
            <person name="Brenton Z.W."/>
            <person name="Flinn B.S."/>
            <person name="Jenkins J."/>
            <person name="Shu S."/>
            <person name="Flowers D."/>
            <person name="Luo F."/>
            <person name="Wang Y."/>
            <person name="Xia P."/>
            <person name="Barry K."/>
            <person name="Daum C."/>
            <person name="Lipzen A."/>
            <person name="Yoshinaga Y."/>
            <person name="Schmutz J."/>
            <person name="Saski C."/>
            <person name="Vermerris W."/>
            <person name="Kresovich S."/>
        </authorList>
    </citation>
    <scope>NUCLEOTIDE SEQUENCE</scope>
</reference>
<dbReference type="PANTHER" id="PTHR27005:SF363">
    <property type="entry name" value="OS07G0494300 PROTEIN"/>
    <property type="match status" value="1"/>
</dbReference>
<dbReference type="Gene3D" id="1.10.510.10">
    <property type="entry name" value="Transferase(Phosphotransferase) domain 1"/>
    <property type="match status" value="2"/>
</dbReference>
<protein>
    <recommendedName>
        <fullName evidence="7">Protein kinase domain-containing protein</fullName>
    </recommendedName>
</protein>
<evidence type="ECO:0000313" key="8">
    <source>
        <dbReference type="EMBL" id="KAG0519884.1"/>
    </source>
</evidence>
<dbReference type="InterPro" id="IPR017441">
    <property type="entry name" value="Protein_kinase_ATP_BS"/>
</dbReference>
<evidence type="ECO:0000256" key="2">
    <source>
        <dbReference type="ARBA" id="ARBA00022679"/>
    </source>
</evidence>
<dbReference type="Gramene" id="EES16575">
    <property type="protein sequence ID" value="EES16575"/>
    <property type="gene ID" value="SORBI_3008G022300"/>
</dbReference>
<dbReference type="FunFam" id="1.10.510.10:FF:000474">
    <property type="entry name" value="Wall-associated receptor kinase 3"/>
    <property type="match status" value="1"/>
</dbReference>
<comment type="caution">
    <text evidence="8">The sequence shown here is derived from an EMBL/GenBank/DDBJ whole genome shotgun (WGS) entry which is preliminary data.</text>
</comment>
<dbReference type="Gene3D" id="3.30.200.20">
    <property type="entry name" value="Phosphorylase Kinase, domain 1"/>
    <property type="match status" value="2"/>
</dbReference>
<dbReference type="PROSITE" id="PS50011">
    <property type="entry name" value="PROTEIN_KINASE_DOM"/>
    <property type="match status" value="2"/>
</dbReference>
<dbReference type="GO" id="GO:0007166">
    <property type="term" value="P:cell surface receptor signaling pathway"/>
    <property type="evidence" value="ECO:0007669"/>
    <property type="project" value="InterPro"/>
</dbReference>
<dbReference type="PROSITE" id="PS00107">
    <property type="entry name" value="PROTEIN_KINASE_ATP"/>
    <property type="match status" value="1"/>
</dbReference>
<evidence type="ECO:0000313" key="9">
    <source>
        <dbReference type="Proteomes" id="UP000807115"/>
    </source>
</evidence>
<dbReference type="OMA" id="THTENMI"/>
<feature type="domain" description="Protein kinase" evidence="7">
    <location>
        <begin position="41"/>
        <end position="310"/>
    </location>
</feature>
<keyword evidence="4" id="KW-0418">Kinase</keyword>
<dbReference type="Pfam" id="PF07714">
    <property type="entry name" value="PK_Tyr_Ser-Thr"/>
    <property type="match status" value="2"/>
</dbReference>
<keyword evidence="5 6" id="KW-0067">ATP-binding</keyword>
<gene>
    <name evidence="8" type="ORF">BDA96_08G024900</name>
</gene>
<evidence type="ECO:0000259" key="7">
    <source>
        <dbReference type="PROSITE" id="PS50011"/>
    </source>
</evidence>
<dbReference type="EMBL" id="CM027687">
    <property type="protein sequence ID" value="KAG0519883.1"/>
    <property type="molecule type" value="Genomic_DNA"/>
</dbReference>
<evidence type="ECO:0000256" key="6">
    <source>
        <dbReference type="PROSITE-ProRule" id="PRU10141"/>
    </source>
</evidence>
<dbReference type="Proteomes" id="UP000807115">
    <property type="component" value="Chromosome 8"/>
</dbReference>
<dbReference type="InterPro" id="IPR000719">
    <property type="entry name" value="Prot_kinase_dom"/>
</dbReference>
<dbReference type="EMBL" id="CM027687">
    <property type="protein sequence ID" value="KAG0519884.1"/>
    <property type="molecule type" value="Genomic_DNA"/>
</dbReference>